<dbReference type="InterPro" id="IPR052722">
    <property type="entry name" value="PgpH_phosphodiesterase"/>
</dbReference>
<evidence type="ECO:0000256" key="1">
    <source>
        <dbReference type="SAM" id="MobiDB-lite"/>
    </source>
</evidence>
<proteinExistence type="predicted"/>
<reference evidence="3" key="1">
    <citation type="journal article" date="2014" name="Front. Microbiol.">
        <title>High frequency of phylogenetically diverse reductive dehalogenase-homologous genes in deep subseafloor sedimentary metagenomes.</title>
        <authorList>
            <person name="Kawai M."/>
            <person name="Futagami T."/>
            <person name="Toyoda A."/>
            <person name="Takaki Y."/>
            <person name="Nishi S."/>
            <person name="Hori S."/>
            <person name="Arai W."/>
            <person name="Tsubouchi T."/>
            <person name="Morono Y."/>
            <person name="Uchiyama I."/>
            <person name="Ito T."/>
            <person name="Fujiyama A."/>
            <person name="Inagaki F."/>
            <person name="Takami H."/>
        </authorList>
    </citation>
    <scope>NUCLEOTIDE SEQUENCE</scope>
    <source>
        <strain evidence="3">Expedition CK06-06</strain>
    </source>
</reference>
<feature type="non-terminal residue" evidence="3">
    <location>
        <position position="1"/>
    </location>
</feature>
<gene>
    <name evidence="3" type="ORF">S06H3_09720</name>
</gene>
<dbReference type="Gene3D" id="1.10.3210.10">
    <property type="entry name" value="Hypothetical protein af1432"/>
    <property type="match status" value="1"/>
</dbReference>
<protein>
    <recommendedName>
        <fullName evidence="2">HD domain-containing protein</fullName>
    </recommendedName>
</protein>
<dbReference type="AlphaFoldDB" id="X1LE77"/>
<sequence>NKPGYFVENELGSMSRHKELSPAMSQLIIVGHVKDGIEMAKEYGLPAVLRQFIETHHGTTLVEYFYNAAKKKQDEKSGAPSESEFRYAGPKPRTKEAAIVMLADVVEGTVRALPEVTPTKIEAVVHNMAMKRLQDGQFDECDLSLRELSQIEASISKTLAAHYHGRIQYPTPSDMPPELSLVKEPKTETAEDTESKPQRSDQNNN</sequence>
<dbReference type="InterPro" id="IPR006674">
    <property type="entry name" value="HD_domain"/>
</dbReference>
<accession>X1LE77</accession>
<feature type="region of interest" description="Disordered" evidence="1">
    <location>
        <begin position="167"/>
        <end position="205"/>
    </location>
</feature>
<comment type="caution">
    <text evidence="3">The sequence shown here is derived from an EMBL/GenBank/DDBJ whole genome shotgun (WGS) entry which is preliminary data.</text>
</comment>
<dbReference type="Pfam" id="PF01966">
    <property type="entry name" value="HD"/>
    <property type="match status" value="1"/>
</dbReference>
<name>X1LE77_9ZZZZ</name>
<dbReference type="PANTHER" id="PTHR36442">
    <property type="entry name" value="CYCLIC-DI-AMP PHOSPHODIESTERASE PGPH"/>
    <property type="match status" value="1"/>
</dbReference>
<evidence type="ECO:0000313" key="3">
    <source>
        <dbReference type="EMBL" id="GAI17408.1"/>
    </source>
</evidence>
<dbReference type="PANTHER" id="PTHR36442:SF1">
    <property type="entry name" value="CYCLIC-DI-AMP PHOSPHODIESTERASE PGPH"/>
    <property type="match status" value="1"/>
</dbReference>
<feature type="compositionally biased region" description="Basic and acidic residues" evidence="1">
    <location>
        <begin position="181"/>
        <end position="199"/>
    </location>
</feature>
<organism evidence="3">
    <name type="scientific">marine sediment metagenome</name>
    <dbReference type="NCBI Taxonomy" id="412755"/>
    <lineage>
        <taxon>unclassified sequences</taxon>
        <taxon>metagenomes</taxon>
        <taxon>ecological metagenomes</taxon>
    </lineage>
</organism>
<feature type="domain" description="HD" evidence="2">
    <location>
        <begin position="26"/>
        <end position="107"/>
    </location>
</feature>
<dbReference type="EMBL" id="BARV01004344">
    <property type="protein sequence ID" value="GAI17408.1"/>
    <property type="molecule type" value="Genomic_DNA"/>
</dbReference>
<evidence type="ECO:0000259" key="2">
    <source>
        <dbReference type="Pfam" id="PF01966"/>
    </source>
</evidence>